<feature type="domain" description="ABC transmembrane type-1" evidence="8">
    <location>
        <begin position="194"/>
        <end position="383"/>
    </location>
</feature>
<dbReference type="PANTHER" id="PTHR43386">
    <property type="entry name" value="OLIGOPEPTIDE TRANSPORT SYSTEM PERMEASE PROTEIN APPC"/>
    <property type="match status" value="1"/>
</dbReference>
<comment type="similarity">
    <text evidence="7">Belongs to the binding-protein-dependent transport system permease family.</text>
</comment>
<dbReference type="InterPro" id="IPR035906">
    <property type="entry name" value="MetI-like_sf"/>
</dbReference>
<evidence type="ECO:0000313" key="10">
    <source>
        <dbReference type="Proteomes" id="UP001321786"/>
    </source>
</evidence>
<feature type="transmembrane region" description="Helical" evidence="7">
    <location>
        <begin position="229"/>
        <end position="253"/>
    </location>
</feature>
<dbReference type="SUPFAM" id="SSF161098">
    <property type="entry name" value="MetI-like"/>
    <property type="match status" value="1"/>
</dbReference>
<comment type="subcellular location">
    <subcellularLocation>
        <location evidence="1 7">Cell membrane</location>
        <topology evidence="1 7">Multi-pass membrane protein</topology>
    </subcellularLocation>
</comment>
<evidence type="ECO:0000256" key="1">
    <source>
        <dbReference type="ARBA" id="ARBA00004651"/>
    </source>
</evidence>
<evidence type="ECO:0000256" key="2">
    <source>
        <dbReference type="ARBA" id="ARBA00022448"/>
    </source>
</evidence>
<gene>
    <name evidence="9" type="ORF">HLPR_09950</name>
</gene>
<dbReference type="Pfam" id="PF12911">
    <property type="entry name" value="OppC_N"/>
    <property type="match status" value="1"/>
</dbReference>
<dbReference type="Gene3D" id="1.10.3720.10">
    <property type="entry name" value="MetI-like"/>
    <property type="match status" value="1"/>
</dbReference>
<dbReference type="KEGG" id="hprf:HLPR_09950"/>
<feature type="transmembrane region" description="Helical" evidence="7">
    <location>
        <begin position="44"/>
        <end position="64"/>
    </location>
</feature>
<keyword evidence="5 7" id="KW-1133">Transmembrane helix</keyword>
<keyword evidence="2 7" id="KW-0813">Transport</keyword>
<evidence type="ECO:0000313" key="9">
    <source>
        <dbReference type="EMBL" id="BEP28664.1"/>
    </source>
</evidence>
<protein>
    <recommendedName>
        <fullName evidence="8">ABC transmembrane type-1 domain-containing protein</fullName>
    </recommendedName>
</protein>
<keyword evidence="10" id="KW-1185">Reference proteome</keyword>
<keyword evidence="6 7" id="KW-0472">Membrane</keyword>
<dbReference type="InterPro" id="IPR025966">
    <property type="entry name" value="OppC_N"/>
</dbReference>
<evidence type="ECO:0000256" key="5">
    <source>
        <dbReference type="ARBA" id="ARBA00022989"/>
    </source>
</evidence>
<dbReference type="GO" id="GO:0005886">
    <property type="term" value="C:plasma membrane"/>
    <property type="evidence" value="ECO:0007669"/>
    <property type="project" value="UniProtKB-SubCell"/>
</dbReference>
<evidence type="ECO:0000259" key="8">
    <source>
        <dbReference type="PROSITE" id="PS50928"/>
    </source>
</evidence>
<reference evidence="9 10" key="1">
    <citation type="submission" date="2023-08" db="EMBL/GenBank/DDBJ databases">
        <title>Helicovermis profunda gen. nov., sp. nov., a novel mesophilic, fermentative bacterium within the Bacillota from a deep-sea hydrothermal vent chimney.</title>
        <authorList>
            <person name="Miyazaki U."/>
            <person name="Mizutani D."/>
            <person name="Hashimoto Y."/>
            <person name="Tame A."/>
            <person name="Sawayama S."/>
            <person name="Miyazaki J."/>
            <person name="Takai K."/>
            <person name="Nakagawa S."/>
        </authorList>
    </citation>
    <scope>NUCLEOTIDE SEQUENCE [LARGE SCALE GENOMIC DNA]</scope>
    <source>
        <strain evidence="9 10">S502</strain>
    </source>
</reference>
<dbReference type="RefSeq" id="WP_338536971.1">
    <property type="nucleotide sequence ID" value="NZ_AP028654.1"/>
</dbReference>
<keyword evidence="4 7" id="KW-0812">Transmembrane</keyword>
<dbReference type="EMBL" id="AP028654">
    <property type="protein sequence ID" value="BEP28664.1"/>
    <property type="molecule type" value="Genomic_DNA"/>
</dbReference>
<dbReference type="Pfam" id="PF00528">
    <property type="entry name" value="BPD_transp_1"/>
    <property type="match status" value="1"/>
</dbReference>
<accession>A0AAU9EKX4</accession>
<proteinExistence type="inferred from homology"/>
<dbReference type="Proteomes" id="UP001321786">
    <property type="component" value="Chromosome"/>
</dbReference>
<sequence>MAKISKDMWQQLPKEEKDKDLILRPSLTYWQDAWRRLKQNKFSMLGLATIIILAILATFAPMVIAHDYSSQNLSLANIPAKIRIYKVSDDSYVYVHREYKIYNVTAKGEILKRIREKEKNMKDNYNIYELNGNTIKLDYHFARLKGDKNPENIKFKLYVNDKEVSSSKNVRNKSYLFGTDTLGRDLLARVLFGARISLFIALIATVVNFFIGVVYGGTSGYLGGKIDNIMMRIVDIISVIPLLLYVILLTVLIGTGLKSIIIAIGSVYWVGMARIVRGQVLSLKEQEYVLAARTLGASTMRIMFRHLIPNAMGPIIVAMTMMIPSAIFTEAFLSFIGLGVSPPIASWGTLASDALTGLRSYPYQLFYPSAAICITMLAFNFLGDGLRDALDPRLRK</sequence>
<dbReference type="InterPro" id="IPR050366">
    <property type="entry name" value="BP-dependent_transpt_permease"/>
</dbReference>
<evidence type="ECO:0000256" key="4">
    <source>
        <dbReference type="ARBA" id="ARBA00022692"/>
    </source>
</evidence>
<feature type="transmembrane region" description="Helical" evidence="7">
    <location>
        <begin position="307"/>
        <end position="328"/>
    </location>
</feature>
<name>A0AAU9EKX4_9FIRM</name>
<feature type="transmembrane region" description="Helical" evidence="7">
    <location>
        <begin position="196"/>
        <end position="217"/>
    </location>
</feature>
<dbReference type="InterPro" id="IPR000515">
    <property type="entry name" value="MetI-like"/>
</dbReference>
<dbReference type="GO" id="GO:0055085">
    <property type="term" value="P:transmembrane transport"/>
    <property type="evidence" value="ECO:0007669"/>
    <property type="project" value="InterPro"/>
</dbReference>
<evidence type="ECO:0000256" key="6">
    <source>
        <dbReference type="ARBA" id="ARBA00023136"/>
    </source>
</evidence>
<keyword evidence="3" id="KW-1003">Cell membrane</keyword>
<dbReference type="CDD" id="cd06261">
    <property type="entry name" value="TM_PBP2"/>
    <property type="match status" value="1"/>
</dbReference>
<dbReference type="PROSITE" id="PS50928">
    <property type="entry name" value="ABC_TM1"/>
    <property type="match status" value="1"/>
</dbReference>
<dbReference type="PANTHER" id="PTHR43386:SF22">
    <property type="entry name" value="OLIGOPEPTIDE TRANSPORT SYSTEM PERMEASE PROTEIN OPPC"/>
    <property type="match status" value="1"/>
</dbReference>
<organism evidence="9 10">
    <name type="scientific">Helicovermis profundi</name>
    <dbReference type="NCBI Taxonomy" id="3065157"/>
    <lineage>
        <taxon>Bacteria</taxon>
        <taxon>Bacillati</taxon>
        <taxon>Bacillota</taxon>
        <taxon>Clostridia</taxon>
        <taxon>Helicovermis</taxon>
    </lineage>
</organism>
<feature type="transmembrane region" description="Helical" evidence="7">
    <location>
        <begin position="259"/>
        <end position="276"/>
    </location>
</feature>
<feature type="transmembrane region" description="Helical" evidence="7">
    <location>
        <begin position="365"/>
        <end position="386"/>
    </location>
</feature>
<evidence type="ECO:0000256" key="3">
    <source>
        <dbReference type="ARBA" id="ARBA00022475"/>
    </source>
</evidence>
<dbReference type="AlphaFoldDB" id="A0AAU9EKX4"/>
<evidence type="ECO:0000256" key="7">
    <source>
        <dbReference type="RuleBase" id="RU363032"/>
    </source>
</evidence>